<dbReference type="AlphaFoldDB" id="A0A0D0INL5"/>
<evidence type="ECO:0000313" key="2">
    <source>
        <dbReference type="Proteomes" id="UP000032120"/>
    </source>
</evidence>
<protein>
    <submittedName>
        <fullName evidence="1">Asparagine synthase</fullName>
    </submittedName>
</protein>
<gene>
    <name evidence="1" type="ORF">SD72_04855</name>
</gene>
<organism evidence="1 2">
    <name type="scientific">Leucobacter komagatae</name>
    <dbReference type="NCBI Taxonomy" id="55969"/>
    <lineage>
        <taxon>Bacteria</taxon>
        <taxon>Bacillati</taxon>
        <taxon>Actinomycetota</taxon>
        <taxon>Actinomycetes</taxon>
        <taxon>Micrococcales</taxon>
        <taxon>Microbacteriaceae</taxon>
        <taxon>Leucobacter</taxon>
    </lineage>
</organism>
<comment type="caution">
    <text evidence="1">The sequence shown here is derived from an EMBL/GenBank/DDBJ whole genome shotgun (WGS) entry which is preliminary data.</text>
</comment>
<dbReference type="EMBL" id="JXSQ01000004">
    <property type="protein sequence ID" value="KIP53159.1"/>
    <property type="molecule type" value="Genomic_DNA"/>
</dbReference>
<evidence type="ECO:0000313" key="1">
    <source>
        <dbReference type="EMBL" id="KIP53159.1"/>
    </source>
</evidence>
<name>A0A0D0INL5_9MICO</name>
<reference evidence="1 2" key="1">
    <citation type="submission" date="2015-01" db="EMBL/GenBank/DDBJ databases">
        <title>Draft genome sequence of Leucobacter komagatae strain VKM ST2845.</title>
        <authorList>
            <person name="Karlyshev A.V."/>
            <person name="Kudryashova E.B."/>
        </authorList>
    </citation>
    <scope>NUCLEOTIDE SEQUENCE [LARGE SCALE GENOMIC DNA]</scope>
    <source>
        <strain evidence="1 2">VKM ST2845</strain>
    </source>
</reference>
<keyword evidence="2" id="KW-1185">Reference proteome</keyword>
<sequence length="223" mass="25830">MGIGYREEAALGWFSKRKRRAQPPRRLPKRVLAPVEEIVEQGLLVADVAVRMTVKNAIIMNALKEHVDYDEQQIVEMVRDSLNELAAERERDARHISRVRGEIRDTGRSSWSETEYGSGDSRTLKHRQEVYEQVAAELRARTEEQAYLDSTVERARTLAWSEIGDSLKERASHPYYSGGHDDEYRNNRDERIQQLIEKDLTSLLKQQAPKVSLKDRIRLKSSK</sequence>
<dbReference type="Proteomes" id="UP000032120">
    <property type="component" value="Unassembled WGS sequence"/>
</dbReference>
<accession>A0A0D0INL5</accession>
<proteinExistence type="predicted"/>
<dbReference type="OrthoDB" id="5118185at2"/>